<feature type="domain" description="4Fe-4S ferredoxin-type" evidence="4">
    <location>
        <begin position="384"/>
        <end position="414"/>
    </location>
</feature>
<dbReference type="AlphaFoldDB" id="A0A318XQ64"/>
<dbReference type="Pfam" id="PF04230">
    <property type="entry name" value="PS_pyruv_trans"/>
    <property type="match status" value="1"/>
</dbReference>
<dbReference type="PANTHER" id="PTHR43193:SF2">
    <property type="entry name" value="POLYFERREDOXIN PROTEIN FWDF"/>
    <property type="match status" value="1"/>
</dbReference>
<dbReference type="OrthoDB" id="430408at2"/>
<keyword evidence="3" id="KW-0411">Iron-sulfur</keyword>
<sequence>MNKIAVMTWYHYNNFGTVLQVYALNEILKELGHTPGVINYIPDDKRIWTISNIFEEPLLFTNKLLTKIKRSLKVYGTDDNKRDEAFECFRKEHIAMTSSCKTASELYALNRQFDVFICGSDQIWSPDTFNPKYFLDFVSNTSGRIAYAPSMGVAAIENNDVMEHMKKEIQRFKHLSVREGEGSSLIQKLTGQEARVVLDPTLLRDKSMWDRLVSSKEYLNILKRPYLLCYFLGRCERYWHSVSRIAKLLDLEAVVIPVHPNDYKRGFEVIKGAGPKEFLELFSGAEFVCTDSYHGTIFSIINEKPFVVYKRFSDKSKKSQNSRIYSLLRLLGLEGLLYSGNDRESAAGAKDIDYKNVKIIIEEKRKESIKFLKDSIADSLKARTSSEFKITNTCCGCGACEAACPQAAVSMELDGLGFLKAKVDKDSCIKCRVCISVCPFNGKSVPQIGKEGDKLFMGRSKSAEVLNKSSSGGVAHEIASFCCENGYAVTGCIYDNDKRLARHMRIAAGALSGLKALQGSKYLQSHFGQSIKDTIASEKAAVFGTPCQIAGLANLLSSKGIRDNYVLVDLICHGVPSDILWKRYLEELNLRSGRGTLHKADFRYKPMGWQKRYIRIESGEKVYTEKDTKDLFYRFYKAGNCLAESCYECNYRTSGCADIRLGDYWGEKYKREKTGASMVLALTQKGEKLLESLYNAKAVALEENSITDYWEIQHPQNEKKPLFYYRMLSDMKSGNNSLKALADEYCRQYEQARLIYKAAGRCGKIAERLTKVKYFNLKNRRENTNEQRKKND</sequence>
<dbReference type="Gene3D" id="3.30.70.20">
    <property type="match status" value="1"/>
</dbReference>
<protein>
    <submittedName>
        <fullName evidence="5">Coenzyme F420-reducing hydrogenase beta subunit</fullName>
    </submittedName>
</protein>
<dbReference type="GO" id="GO:0046872">
    <property type="term" value="F:metal ion binding"/>
    <property type="evidence" value="ECO:0007669"/>
    <property type="project" value="UniProtKB-KW"/>
</dbReference>
<evidence type="ECO:0000256" key="3">
    <source>
        <dbReference type="ARBA" id="ARBA00023014"/>
    </source>
</evidence>
<proteinExistence type="predicted"/>
<evidence type="ECO:0000256" key="2">
    <source>
        <dbReference type="ARBA" id="ARBA00023004"/>
    </source>
</evidence>
<dbReference type="RefSeq" id="WP_110460761.1">
    <property type="nucleotide sequence ID" value="NZ_QKMR01000003.1"/>
</dbReference>
<name>A0A318XQ64_9FIRM</name>
<evidence type="ECO:0000313" key="5">
    <source>
        <dbReference type="EMBL" id="PYG89470.1"/>
    </source>
</evidence>
<dbReference type="InterPro" id="IPR007345">
    <property type="entry name" value="Polysacch_pyruvyl_Trfase"/>
</dbReference>
<evidence type="ECO:0000259" key="4">
    <source>
        <dbReference type="PROSITE" id="PS51379"/>
    </source>
</evidence>
<organism evidence="5 6">
    <name type="scientific">Ruminiclostridium sufflavum DSM 19573</name>
    <dbReference type="NCBI Taxonomy" id="1121337"/>
    <lineage>
        <taxon>Bacteria</taxon>
        <taxon>Bacillati</taxon>
        <taxon>Bacillota</taxon>
        <taxon>Clostridia</taxon>
        <taxon>Eubacteriales</taxon>
        <taxon>Oscillospiraceae</taxon>
        <taxon>Ruminiclostridium</taxon>
    </lineage>
</organism>
<feature type="domain" description="4Fe-4S ferredoxin-type" evidence="4">
    <location>
        <begin position="419"/>
        <end position="448"/>
    </location>
</feature>
<dbReference type="Pfam" id="PF04432">
    <property type="entry name" value="FrhB_FdhB_C"/>
    <property type="match status" value="1"/>
</dbReference>
<reference evidence="5 6" key="1">
    <citation type="submission" date="2018-06" db="EMBL/GenBank/DDBJ databases">
        <title>Genomic Encyclopedia of Type Strains, Phase I: the one thousand microbial genomes (KMG-I) project.</title>
        <authorList>
            <person name="Kyrpides N."/>
        </authorList>
    </citation>
    <scope>NUCLEOTIDE SEQUENCE [LARGE SCALE GENOMIC DNA]</scope>
    <source>
        <strain evidence="5 6">DSM 19573</strain>
    </source>
</reference>
<dbReference type="PANTHER" id="PTHR43193">
    <property type="match status" value="1"/>
</dbReference>
<keyword evidence="2" id="KW-0408">Iron</keyword>
<evidence type="ECO:0000313" key="6">
    <source>
        <dbReference type="Proteomes" id="UP000248132"/>
    </source>
</evidence>
<gene>
    <name evidence="5" type="ORF">LY28_00689</name>
</gene>
<dbReference type="Pfam" id="PF12838">
    <property type="entry name" value="Fer4_7"/>
    <property type="match status" value="1"/>
</dbReference>
<dbReference type="InterPro" id="IPR052977">
    <property type="entry name" value="Polyferredoxin-like_ET"/>
</dbReference>
<evidence type="ECO:0000256" key="1">
    <source>
        <dbReference type="ARBA" id="ARBA00022723"/>
    </source>
</evidence>
<accession>A0A318XQ64</accession>
<keyword evidence="6" id="KW-1185">Reference proteome</keyword>
<dbReference type="InterPro" id="IPR017896">
    <property type="entry name" value="4Fe4S_Fe-S-bd"/>
</dbReference>
<dbReference type="InterPro" id="IPR017900">
    <property type="entry name" value="4Fe4S_Fe_S_CS"/>
</dbReference>
<dbReference type="EMBL" id="QKMR01000003">
    <property type="protein sequence ID" value="PYG89470.1"/>
    <property type="molecule type" value="Genomic_DNA"/>
</dbReference>
<dbReference type="PROSITE" id="PS51379">
    <property type="entry name" value="4FE4S_FER_2"/>
    <property type="match status" value="2"/>
</dbReference>
<dbReference type="GO" id="GO:0051536">
    <property type="term" value="F:iron-sulfur cluster binding"/>
    <property type="evidence" value="ECO:0007669"/>
    <property type="project" value="UniProtKB-KW"/>
</dbReference>
<dbReference type="SUPFAM" id="SSF54862">
    <property type="entry name" value="4Fe-4S ferredoxins"/>
    <property type="match status" value="1"/>
</dbReference>
<comment type="caution">
    <text evidence="5">The sequence shown here is derived from an EMBL/GenBank/DDBJ whole genome shotgun (WGS) entry which is preliminary data.</text>
</comment>
<dbReference type="InterPro" id="IPR007525">
    <property type="entry name" value="FrhB_FdhB_C"/>
</dbReference>
<keyword evidence="1" id="KW-0479">Metal-binding</keyword>
<dbReference type="Proteomes" id="UP000248132">
    <property type="component" value="Unassembled WGS sequence"/>
</dbReference>
<dbReference type="PROSITE" id="PS00198">
    <property type="entry name" value="4FE4S_FER_1"/>
    <property type="match status" value="2"/>
</dbReference>